<protein>
    <submittedName>
        <fullName evidence="2">Winged helix-turn-helix domain-containing protein</fullName>
    </submittedName>
</protein>
<sequence>MTVSLSIVDARRIALAAQGFGRTRPASPTKLHLRKTTDRLGLHQIDSVNILARAHYMPAFSRLGAYDRDWLDAAAWGRPRDRRLFEYWAHEASLLPVDLHPLLRWRMARADRGEAGWKGLRVFANERRADAMALLDRIRAEGPLAAADFEGGRSRSGWWEWGEAKQTLEWLFWAGHVTTATRRGGFERLYDVPERVIPAAIIDLPTPPPHDARKSLIDRSARALGIATTAELRDYFRLQPDDTRAAIDELRDEGVLIPARIEGASQTAYLHRDAPAPRPVRAAALLSPFDPLIWERSRTLRLFDFHYRIGIYTPVDKRTHGYYDLPFLLGDSIVARVDLKADRKAGILLVQSHHLEAGAPPHTYDALQAELHLLANWLGLSYRGA</sequence>
<dbReference type="Pfam" id="PF06224">
    <property type="entry name" value="AlkZ-like"/>
    <property type="match status" value="1"/>
</dbReference>
<dbReference type="PANTHER" id="PTHR30528">
    <property type="entry name" value="CYTOPLASMIC PROTEIN"/>
    <property type="match status" value="1"/>
</dbReference>
<dbReference type="PANTHER" id="PTHR30528:SF0">
    <property type="entry name" value="CYTOPLASMIC PROTEIN"/>
    <property type="match status" value="1"/>
</dbReference>
<comment type="caution">
    <text evidence="2">The sequence shown here is derived from an EMBL/GenBank/DDBJ whole genome shotgun (WGS) entry which is preliminary data.</text>
</comment>
<evidence type="ECO:0000313" key="2">
    <source>
        <dbReference type="EMBL" id="KAA9033562.1"/>
    </source>
</evidence>
<dbReference type="RefSeq" id="WP_120253036.1">
    <property type="nucleotide sequence ID" value="NZ_JBNNIY010000005.1"/>
</dbReference>
<keyword evidence="4" id="KW-1185">Reference proteome</keyword>
<dbReference type="EMBL" id="VYQB01000001">
    <property type="protein sequence ID" value="KAA9021200.1"/>
    <property type="molecule type" value="Genomic_DNA"/>
</dbReference>
<name>A0A5J5I8A4_9SPHN</name>
<proteinExistence type="predicted"/>
<dbReference type="Proteomes" id="UP000325933">
    <property type="component" value="Unassembled WGS sequence"/>
</dbReference>
<evidence type="ECO:0000313" key="3">
    <source>
        <dbReference type="Proteomes" id="UP000325933"/>
    </source>
</evidence>
<reference evidence="3 4" key="1">
    <citation type="submission" date="2019-09" db="EMBL/GenBank/DDBJ databases">
        <authorList>
            <person name="Feng G."/>
        </authorList>
    </citation>
    <scope>NUCLEOTIDE SEQUENCE [LARGE SCALE GENOMIC DNA]</scope>
    <source>
        <strain evidence="2 3">KACC 19283</strain>
        <strain evidence="1 4">KACC 19284</strain>
    </source>
</reference>
<organism evidence="2 3">
    <name type="scientific">Sphingobium limneticum</name>
    <dbReference type="NCBI Taxonomy" id="1007511"/>
    <lineage>
        <taxon>Bacteria</taxon>
        <taxon>Pseudomonadati</taxon>
        <taxon>Pseudomonadota</taxon>
        <taxon>Alphaproteobacteria</taxon>
        <taxon>Sphingomonadales</taxon>
        <taxon>Sphingomonadaceae</taxon>
        <taxon>Sphingobium</taxon>
    </lineage>
</organism>
<dbReference type="InterPro" id="IPR009351">
    <property type="entry name" value="AlkZ-like"/>
</dbReference>
<evidence type="ECO:0000313" key="4">
    <source>
        <dbReference type="Proteomes" id="UP000326364"/>
    </source>
</evidence>
<dbReference type="AlphaFoldDB" id="A0A5J5I8A4"/>
<evidence type="ECO:0000313" key="1">
    <source>
        <dbReference type="EMBL" id="KAA9021200.1"/>
    </source>
</evidence>
<dbReference type="Proteomes" id="UP000326364">
    <property type="component" value="Unassembled WGS sequence"/>
</dbReference>
<accession>A0A5J5I8A4</accession>
<dbReference type="EMBL" id="VYQA01000001">
    <property type="protein sequence ID" value="KAA9033562.1"/>
    <property type="molecule type" value="Genomic_DNA"/>
</dbReference>
<gene>
    <name evidence="2" type="ORF">F4U95_00340</name>
    <name evidence="1" type="ORF">F4U96_00340</name>
</gene>